<dbReference type="GO" id="GO:0006813">
    <property type="term" value="P:potassium ion transport"/>
    <property type="evidence" value="ECO:0007669"/>
    <property type="project" value="InterPro"/>
</dbReference>
<proteinExistence type="predicted"/>
<evidence type="ECO:0000313" key="4">
    <source>
        <dbReference type="EMBL" id="ACV10540.1"/>
    </source>
</evidence>
<dbReference type="GeneID" id="8382617"/>
<organism evidence="4 5">
    <name type="scientific">Halorhabdus utahensis (strain DSM 12940 / JCM 11049 / AX-2)</name>
    <dbReference type="NCBI Taxonomy" id="519442"/>
    <lineage>
        <taxon>Archaea</taxon>
        <taxon>Methanobacteriati</taxon>
        <taxon>Methanobacteriota</taxon>
        <taxon>Stenosarchaea group</taxon>
        <taxon>Halobacteria</taxon>
        <taxon>Halobacteriales</taxon>
        <taxon>Haloarculaceae</taxon>
        <taxon>Halorhabdus</taxon>
    </lineage>
</organism>
<dbReference type="PROSITE" id="PS51202">
    <property type="entry name" value="RCK_C"/>
    <property type="match status" value="2"/>
</dbReference>
<dbReference type="KEGG" id="hut:Huta_0353"/>
<dbReference type="SUPFAM" id="SSF51735">
    <property type="entry name" value="NAD(P)-binding Rossmann-fold domains"/>
    <property type="match status" value="2"/>
</dbReference>
<sequence length="542" mass="58521">MSRRRRAYYYLGAFAAVTILYTIAYGAGMAVFESASRTLTESLLVVVQSFTTTGYGEDAAAWTTPQMRLLAIAMQVTGVFFVFMALPLFVAPWIEQRLTTTVPDSIEDADDHVVICGYTPRTEMLIDELRMLEESYVVIEPDRDTATDYYEEGIAVMHGDPESIDSLTAAGIEDARALVADVNDEVNASIALAVDQLAPETRTITFVEDATLADYHRYAGADQVFTPRHLIGESLAQKATTAVTDEVSDAVEIGDELEIVEIPIEAGSDLVGTTIGESRIRERTGANVIGAWFRGQFVSSPSPADRINARTVLLVAGREPQLQAFQELASAKARRQRRGPVLICGYGEVGSTVKQRVVRAGLPVTVIDLDEKPGVDVVGDATDPDTLEKADIDEASSVVLALPDDTSAVFASLVVRQLEPDVEVVVRANETANVQKLYRAGADYVLALATVSGRMLASTIFGEDVITFDQGVEVVRLPVGTLAGQSIASADIRAETGCTVIAIQRNGELITDFDPTFTFEDDDEIIVTGPDDRVSAFTALVE</sequence>
<dbReference type="SUPFAM" id="SSF81324">
    <property type="entry name" value="Voltage-gated potassium channels"/>
    <property type="match status" value="1"/>
</dbReference>
<reference evidence="4 5" key="1">
    <citation type="journal article" date="2009" name="Stand. Genomic Sci.">
        <title>Complete genome sequence of Halorhabdus utahensis type strain (AX-2).</title>
        <authorList>
            <person name="Anderson I."/>
            <person name="Tindall B.J."/>
            <person name="Pomrenke H."/>
            <person name="Goker M."/>
            <person name="Lapidus A."/>
            <person name="Nolan M."/>
            <person name="Copeland A."/>
            <person name="Glavina Del Rio T."/>
            <person name="Chen F."/>
            <person name="Tice H."/>
            <person name="Cheng J.F."/>
            <person name="Lucas S."/>
            <person name="Chertkov O."/>
            <person name="Bruce D."/>
            <person name="Brettin T."/>
            <person name="Detter J.C."/>
            <person name="Han C."/>
            <person name="Goodwin L."/>
            <person name="Land M."/>
            <person name="Hauser L."/>
            <person name="Chang Y.J."/>
            <person name="Jeffries C.D."/>
            <person name="Pitluck S."/>
            <person name="Pati A."/>
            <person name="Mavromatis K."/>
            <person name="Ivanova N."/>
            <person name="Ovchinnikova G."/>
            <person name="Chen A."/>
            <person name="Palaniappan K."/>
            <person name="Chain P."/>
            <person name="Rohde M."/>
            <person name="Bristow J."/>
            <person name="Eisen J.A."/>
            <person name="Markowitz V."/>
            <person name="Hugenholtz P."/>
            <person name="Kyrpides N.C."/>
            <person name="Klenk H.P."/>
        </authorList>
    </citation>
    <scope>NUCLEOTIDE SEQUENCE [LARGE SCALE GENOMIC DNA]</scope>
    <source>
        <strain evidence="5">DSM 12940 / JCM 11049 / AX-2</strain>
    </source>
</reference>
<dbReference type="InterPro" id="IPR006037">
    <property type="entry name" value="RCK_C"/>
</dbReference>
<dbReference type="eggNOG" id="arCOG01960">
    <property type="taxonomic scope" value="Archaea"/>
</dbReference>
<evidence type="ECO:0000259" key="2">
    <source>
        <dbReference type="PROSITE" id="PS51201"/>
    </source>
</evidence>
<dbReference type="Gene3D" id="1.10.287.70">
    <property type="match status" value="1"/>
</dbReference>
<feature type="domain" description="RCK N-terminal" evidence="2">
    <location>
        <begin position="110"/>
        <end position="226"/>
    </location>
</feature>
<dbReference type="InterPro" id="IPR036291">
    <property type="entry name" value="NAD(P)-bd_dom_sf"/>
</dbReference>
<dbReference type="PANTHER" id="PTHR43833">
    <property type="entry name" value="POTASSIUM CHANNEL PROTEIN 2-RELATED-RELATED"/>
    <property type="match status" value="1"/>
</dbReference>
<dbReference type="PROSITE" id="PS51201">
    <property type="entry name" value="RCK_N"/>
    <property type="match status" value="2"/>
</dbReference>
<gene>
    <name evidence="4" type="ordered locus">Huta_0353</name>
</gene>
<feature type="transmembrane region" description="Helical" evidence="1">
    <location>
        <begin position="7"/>
        <end position="32"/>
    </location>
</feature>
<name>C7NRA3_HALUD</name>
<dbReference type="InterPro" id="IPR036721">
    <property type="entry name" value="RCK_C_sf"/>
</dbReference>
<dbReference type="RefSeq" id="WP_012795417.1">
    <property type="nucleotide sequence ID" value="NC_013158.1"/>
</dbReference>
<evidence type="ECO:0000313" key="5">
    <source>
        <dbReference type="Proteomes" id="UP000002071"/>
    </source>
</evidence>
<dbReference type="GO" id="GO:0008324">
    <property type="term" value="F:monoatomic cation transmembrane transporter activity"/>
    <property type="evidence" value="ECO:0007669"/>
    <property type="project" value="InterPro"/>
</dbReference>
<dbReference type="Proteomes" id="UP000002071">
    <property type="component" value="Chromosome"/>
</dbReference>
<keyword evidence="1" id="KW-0472">Membrane</keyword>
<feature type="domain" description="RCK C-terminal" evidence="3">
    <location>
        <begin position="245"/>
        <end position="331"/>
    </location>
</feature>
<dbReference type="STRING" id="519442.Huta_0353"/>
<dbReference type="HOGENOM" id="CLU_035216_0_0_2"/>
<feature type="domain" description="RCK N-terminal" evidence="2">
    <location>
        <begin position="338"/>
        <end position="446"/>
    </location>
</feature>
<protein>
    <submittedName>
        <fullName evidence="4">TrkA-N domain protein</fullName>
    </submittedName>
</protein>
<dbReference type="PANTHER" id="PTHR43833:SF9">
    <property type="entry name" value="POTASSIUM CHANNEL PROTEIN YUGO-RELATED"/>
    <property type="match status" value="1"/>
</dbReference>
<dbReference type="Pfam" id="PF02254">
    <property type="entry name" value="TrkA_N"/>
    <property type="match status" value="2"/>
</dbReference>
<feature type="transmembrane region" description="Helical" evidence="1">
    <location>
        <begin position="69"/>
        <end position="90"/>
    </location>
</feature>
<dbReference type="OrthoDB" id="43518at2157"/>
<dbReference type="InterPro" id="IPR003148">
    <property type="entry name" value="RCK_N"/>
</dbReference>
<dbReference type="Gene3D" id="3.30.70.1450">
    <property type="entry name" value="Regulator of K+ conductance, C-terminal domain"/>
    <property type="match status" value="2"/>
</dbReference>
<dbReference type="EMBL" id="CP001687">
    <property type="protein sequence ID" value="ACV10540.1"/>
    <property type="molecule type" value="Genomic_DNA"/>
</dbReference>
<accession>C7NRA3</accession>
<evidence type="ECO:0000259" key="3">
    <source>
        <dbReference type="PROSITE" id="PS51202"/>
    </source>
</evidence>
<evidence type="ECO:0000256" key="1">
    <source>
        <dbReference type="SAM" id="Phobius"/>
    </source>
</evidence>
<keyword evidence="5" id="KW-1185">Reference proteome</keyword>
<dbReference type="Gene3D" id="3.40.50.720">
    <property type="entry name" value="NAD(P)-binding Rossmann-like Domain"/>
    <property type="match status" value="2"/>
</dbReference>
<keyword evidence="1" id="KW-0812">Transmembrane</keyword>
<dbReference type="SUPFAM" id="SSF116726">
    <property type="entry name" value="TrkA C-terminal domain-like"/>
    <property type="match status" value="2"/>
</dbReference>
<dbReference type="Pfam" id="PF02080">
    <property type="entry name" value="TrkA_C"/>
    <property type="match status" value="2"/>
</dbReference>
<dbReference type="InterPro" id="IPR050721">
    <property type="entry name" value="Trk_Ktr_HKT_K-transport"/>
</dbReference>
<feature type="domain" description="RCK C-terminal" evidence="3">
    <location>
        <begin position="460"/>
        <end position="542"/>
    </location>
</feature>
<keyword evidence="1" id="KW-1133">Transmembrane helix</keyword>
<dbReference type="AlphaFoldDB" id="C7NRA3"/>